<sequence length="63" mass="6604">MLKIKSLIVVTAAVLQLLSTIPTVVLSSCNYSPMGFPSLAARQAISPILFASLKGSPNSLNMV</sequence>
<proteinExistence type="predicted"/>
<dbReference type="EMBL" id="FWWU01000006">
    <property type="protein sequence ID" value="SMB82499.1"/>
    <property type="molecule type" value="Genomic_DNA"/>
</dbReference>
<evidence type="ECO:0000313" key="2">
    <source>
        <dbReference type="Proteomes" id="UP000192582"/>
    </source>
</evidence>
<evidence type="ECO:0000313" key="1">
    <source>
        <dbReference type="EMBL" id="SMB82499.1"/>
    </source>
</evidence>
<gene>
    <name evidence="1" type="ORF">SAMN00790413_04036</name>
</gene>
<name>A0A1W1UNC7_9DEIO</name>
<keyword evidence="2" id="KW-1185">Reference proteome</keyword>
<reference evidence="1 2" key="1">
    <citation type="submission" date="2017-04" db="EMBL/GenBank/DDBJ databases">
        <authorList>
            <person name="Afonso C.L."/>
            <person name="Miller P.J."/>
            <person name="Scott M.A."/>
            <person name="Spackman E."/>
            <person name="Goraichik I."/>
            <person name="Dimitrov K.M."/>
            <person name="Suarez D.L."/>
            <person name="Swayne D.E."/>
        </authorList>
    </citation>
    <scope>NUCLEOTIDE SEQUENCE [LARGE SCALE GENOMIC DNA]</scope>
    <source>
        <strain evidence="1 2">KR-140</strain>
    </source>
</reference>
<accession>A0A1W1UNC7</accession>
<protein>
    <submittedName>
        <fullName evidence="1">Uncharacterized protein</fullName>
    </submittedName>
</protein>
<dbReference type="RefSeq" id="WP_139806547.1">
    <property type="nucleotide sequence ID" value="NZ_FWWU01000006.1"/>
</dbReference>
<dbReference type="PROSITE" id="PS51257">
    <property type="entry name" value="PROKAR_LIPOPROTEIN"/>
    <property type="match status" value="1"/>
</dbReference>
<dbReference type="AlphaFoldDB" id="A0A1W1UNC7"/>
<organism evidence="1 2">
    <name type="scientific">Deinococcus hopiensis KR-140</name>
    <dbReference type="NCBI Taxonomy" id="695939"/>
    <lineage>
        <taxon>Bacteria</taxon>
        <taxon>Thermotogati</taxon>
        <taxon>Deinococcota</taxon>
        <taxon>Deinococci</taxon>
        <taxon>Deinococcales</taxon>
        <taxon>Deinococcaceae</taxon>
        <taxon>Deinococcus</taxon>
    </lineage>
</organism>
<dbReference type="Proteomes" id="UP000192582">
    <property type="component" value="Unassembled WGS sequence"/>
</dbReference>